<feature type="signal peptide" evidence="2">
    <location>
        <begin position="1"/>
        <end position="21"/>
    </location>
</feature>
<accession>Q334H7</accession>
<dbReference type="InterPro" id="IPR001830">
    <property type="entry name" value="Glyco_trans_20"/>
</dbReference>
<dbReference type="Pfam" id="PF02358">
    <property type="entry name" value="Trehalose_PPase"/>
    <property type="match status" value="1"/>
</dbReference>
<proteinExistence type="evidence at transcript level"/>
<dbReference type="PANTHER" id="PTHR10788:SF106">
    <property type="entry name" value="BCDNA.GH08860"/>
    <property type="match status" value="1"/>
</dbReference>
<dbReference type="Gene3D" id="3.30.70.1020">
    <property type="entry name" value="Trehalose-6-phosphate phosphatase related protein, domain 2"/>
    <property type="match status" value="1"/>
</dbReference>
<comment type="similarity">
    <text evidence="1">In the N-terminal section; belongs to the glycosyltransferase 20 family.</text>
</comment>
<evidence type="ECO:0000256" key="2">
    <source>
        <dbReference type="SAM" id="SignalP"/>
    </source>
</evidence>
<dbReference type="Gene3D" id="3.40.50.1000">
    <property type="entry name" value="HAD superfamily/HAD-like"/>
    <property type="match status" value="1"/>
</dbReference>
<gene>
    <name evidence="3" type="primary">pig15</name>
</gene>
<dbReference type="AlphaFoldDB" id="Q334H7"/>
<dbReference type="PANTHER" id="PTHR10788">
    <property type="entry name" value="TREHALOSE-6-PHOSPHATE SYNTHASE"/>
    <property type="match status" value="1"/>
</dbReference>
<dbReference type="GO" id="GO:0003825">
    <property type="term" value="F:alpha,alpha-trehalose-phosphate synthase (UDP-forming) activity"/>
    <property type="evidence" value="ECO:0007669"/>
    <property type="project" value="TreeGrafter"/>
</dbReference>
<dbReference type="InterPro" id="IPR003337">
    <property type="entry name" value="Trehalose_PPase"/>
</dbReference>
<sequence length="280" mass="32097">MHYSLFLVLSLFLQHARFAQSVRPYNRIPILTVNEYKSAWHSADNRLILLDNDGVLLPQHGRNDHDVKKAQDLLEALARDPKNTVWVITARGFDHVQEQYRVLRDRKVRLNLAGQLGTESRKWSEDTVRIQEGARDDVAALHRSLVEATGATFMPRNCCILYPKNKGQNDKLVLKEMQRLAGDFTFEPNSGDHATLTHPTINKGGFARDLFEKHERKTFVMSFGDADIDEKMHEAVNNSGFQTAVSTYVNTNGQSAARTRLDSHHDVHRFFREMVGPEWF</sequence>
<protein>
    <submittedName>
        <fullName evidence="3">PIG15p</fullName>
    </submittedName>
</protein>
<name>Q334H7_UROFA</name>
<organism evidence="3">
    <name type="scientific">Uromyces fabae</name>
    <name type="common">Rust fungus</name>
    <dbReference type="NCBI Taxonomy" id="55588"/>
    <lineage>
        <taxon>Eukaryota</taxon>
        <taxon>Fungi</taxon>
        <taxon>Dikarya</taxon>
        <taxon>Basidiomycota</taxon>
        <taxon>Pucciniomycotina</taxon>
        <taxon>Pucciniomycetes</taxon>
        <taxon>Pucciniales</taxon>
        <taxon>Pucciniaceae</taxon>
        <taxon>Uromyces</taxon>
    </lineage>
</organism>
<dbReference type="InterPro" id="IPR036412">
    <property type="entry name" value="HAD-like_sf"/>
</dbReference>
<dbReference type="InterPro" id="IPR023214">
    <property type="entry name" value="HAD_sf"/>
</dbReference>
<dbReference type="GO" id="GO:0005992">
    <property type="term" value="P:trehalose biosynthetic process"/>
    <property type="evidence" value="ECO:0007669"/>
    <property type="project" value="InterPro"/>
</dbReference>
<evidence type="ECO:0000256" key="1">
    <source>
        <dbReference type="ARBA" id="ARBA00005409"/>
    </source>
</evidence>
<keyword evidence="2" id="KW-0732">Signal</keyword>
<reference evidence="3" key="1">
    <citation type="journal article" date="2005" name="Mol. Plant Microbe Interact.">
        <title>Identification of a protein from rust fungi transferred from haustoria into infected plant cells.</title>
        <authorList>
            <person name="Kemen E."/>
            <person name="Kemen A.C."/>
            <person name="Rafiqi M."/>
            <person name="Hempel U."/>
            <person name="Mendgen K."/>
            <person name="Hahn M."/>
            <person name="Voegele R.T."/>
        </authorList>
    </citation>
    <scope>NUCLEOTIDE SEQUENCE</scope>
</reference>
<dbReference type="SUPFAM" id="SSF56784">
    <property type="entry name" value="HAD-like"/>
    <property type="match status" value="1"/>
</dbReference>
<dbReference type="EMBL" id="AJ971316">
    <property type="protein sequence ID" value="CAI96191.1"/>
    <property type="molecule type" value="mRNA"/>
</dbReference>
<evidence type="ECO:0000313" key="3">
    <source>
        <dbReference type="EMBL" id="CAI96191.1"/>
    </source>
</evidence>
<feature type="chain" id="PRO_5004221473" evidence="2">
    <location>
        <begin position="22"/>
        <end position="280"/>
    </location>
</feature>